<gene>
    <name evidence="3" type="ORF">TrRE_jg7092</name>
</gene>
<dbReference type="GO" id="GO:0000289">
    <property type="term" value="P:nuclear-transcribed mRNA poly(A) tail shortening"/>
    <property type="evidence" value="ECO:0007669"/>
    <property type="project" value="TreeGrafter"/>
</dbReference>
<feature type="non-terminal residue" evidence="3">
    <location>
        <position position="1"/>
    </location>
</feature>
<dbReference type="SUPFAM" id="SSF54001">
    <property type="entry name" value="Cysteine proteinases"/>
    <property type="match status" value="1"/>
</dbReference>
<dbReference type="PANTHER" id="PTHR15728:SF0">
    <property type="entry name" value="PAN2-PAN3 DEADENYLATION COMPLEX CATALYTIC SUBUNIT PAN2"/>
    <property type="match status" value="1"/>
</dbReference>
<dbReference type="InterPro" id="IPR028881">
    <property type="entry name" value="PAN2_UCH_dom"/>
</dbReference>
<dbReference type="OrthoDB" id="16516at2759"/>
<proteinExistence type="predicted"/>
<feature type="compositionally biased region" description="Low complexity" evidence="1">
    <location>
        <begin position="385"/>
        <end position="394"/>
    </location>
</feature>
<feature type="region of interest" description="Disordered" evidence="1">
    <location>
        <begin position="372"/>
        <end position="408"/>
    </location>
</feature>
<evidence type="ECO:0000259" key="2">
    <source>
        <dbReference type="Pfam" id="PF13423"/>
    </source>
</evidence>
<sequence>FPSSKKITLTSNHNQLIYNPEKAKLCYHVKADPRKVRMKRKESEKNLLVPLSMRFTKRPQSGTHKFDFSYSHHNDTALWNGWDAGNNIPNAYACAVLQVLYFVPEFRASLLREQFEHRNFENDIVTESNVKSLSLPKPGALSAELGFLFHQMDSLSNFAYTNDKIDAQAAVPANFLATFSLLPEAAALALLDNSTSSVKLPRRIEAVYRFLLHHLNNEVISKDSTKIVEILQGFDFASTNSFITGSGPPTTRNTRALTVELHYDSFVGRKISADKVNSSFSEVLMNTLCRETRLRAWCNETKSYETILQKKQIATLPVILSIQCSCAGNDEGIAMWRQRNSRGGLWLPEFLEIFISEEGIVVKEWIEDEDGQGEWKIAGGGTDGGADPPTSKAAAKAKKQQTPNTPER</sequence>
<dbReference type="Proteomes" id="UP001165082">
    <property type="component" value="Unassembled WGS sequence"/>
</dbReference>
<name>A0A9W7FTQ2_9STRA</name>
<dbReference type="InterPro" id="IPR050785">
    <property type="entry name" value="PAN2-PAN3_catalytic_subunit"/>
</dbReference>
<evidence type="ECO:0000313" key="3">
    <source>
        <dbReference type="EMBL" id="GMI19644.1"/>
    </source>
</evidence>
<accession>A0A9W7FTQ2</accession>
<evidence type="ECO:0000256" key="1">
    <source>
        <dbReference type="SAM" id="MobiDB-lite"/>
    </source>
</evidence>
<feature type="domain" description="PAN2 UCH" evidence="2">
    <location>
        <begin position="86"/>
        <end position="369"/>
    </location>
</feature>
<protein>
    <recommendedName>
        <fullName evidence="2">PAN2 UCH domain-containing protein</fullName>
    </recommendedName>
</protein>
<reference evidence="3" key="1">
    <citation type="submission" date="2022-07" db="EMBL/GenBank/DDBJ databases">
        <title>Genome analysis of Parmales, a sister group of diatoms, reveals the evolutionary specialization of diatoms from phago-mixotrophs to photoautotrophs.</title>
        <authorList>
            <person name="Ban H."/>
            <person name="Sato S."/>
            <person name="Yoshikawa S."/>
            <person name="Kazumasa Y."/>
            <person name="Nakamura Y."/>
            <person name="Ichinomiya M."/>
            <person name="Saitoh K."/>
            <person name="Sato N."/>
            <person name="Blanc-Mathieu R."/>
            <person name="Endo H."/>
            <person name="Kuwata A."/>
            <person name="Ogata H."/>
        </authorList>
    </citation>
    <scope>NUCLEOTIDE SEQUENCE</scope>
</reference>
<comment type="caution">
    <text evidence="3">The sequence shown here is derived from an EMBL/GenBank/DDBJ whole genome shotgun (WGS) entry which is preliminary data.</text>
</comment>
<dbReference type="GO" id="GO:0004535">
    <property type="term" value="F:poly(A)-specific ribonuclease activity"/>
    <property type="evidence" value="ECO:0007669"/>
    <property type="project" value="TreeGrafter"/>
</dbReference>
<dbReference type="InterPro" id="IPR038765">
    <property type="entry name" value="Papain-like_cys_pep_sf"/>
</dbReference>
<dbReference type="GO" id="GO:0031251">
    <property type="term" value="C:PAN complex"/>
    <property type="evidence" value="ECO:0007669"/>
    <property type="project" value="TreeGrafter"/>
</dbReference>
<dbReference type="PANTHER" id="PTHR15728">
    <property type="entry name" value="DEADENYLATION COMPLEX CATALYTIC SUBUNIT PAN2"/>
    <property type="match status" value="1"/>
</dbReference>
<dbReference type="Gene3D" id="3.90.70.10">
    <property type="entry name" value="Cysteine proteinases"/>
    <property type="match status" value="1"/>
</dbReference>
<dbReference type="AlphaFoldDB" id="A0A9W7FTQ2"/>
<organism evidence="3 4">
    <name type="scientific">Triparma retinervis</name>
    <dbReference type="NCBI Taxonomy" id="2557542"/>
    <lineage>
        <taxon>Eukaryota</taxon>
        <taxon>Sar</taxon>
        <taxon>Stramenopiles</taxon>
        <taxon>Ochrophyta</taxon>
        <taxon>Bolidophyceae</taxon>
        <taxon>Parmales</taxon>
        <taxon>Triparmaceae</taxon>
        <taxon>Triparma</taxon>
    </lineage>
</organism>
<dbReference type="Pfam" id="PF13423">
    <property type="entry name" value="UCH_1"/>
    <property type="match status" value="1"/>
</dbReference>
<evidence type="ECO:0000313" key="4">
    <source>
        <dbReference type="Proteomes" id="UP001165082"/>
    </source>
</evidence>
<dbReference type="EMBL" id="BRXZ01008007">
    <property type="protein sequence ID" value="GMI19644.1"/>
    <property type="molecule type" value="Genomic_DNA"/>
</dbReference>
<dbReference type="GO" id="GO:0000932">
    <property type="term" value="C:P-body"/>
    <property type="evidence" value="ECO:0007669"/>
    <property type="project" value="TreeGrafter"/>
</dbReference>
<keyword evidence="4" id="KW-1185">Reference proteome</keyword>